<proteinExistence type="predicted"/>
<gene>
    <name evidence="2" type="ORF">HC248_00045</name>
</gene>
<dbReference type="KEGG" id="pvac:HC248_00045"/>
<dbReference type="EMBL" id="CP051461">
    <property type="protein sequence ID" value="QJC54783.1"/>
    <property type="molecule type" value="Genomic_DNA"/>
</dbReference>
<dbReference type="AlphaFoldDB" id="A0A6H2H4Q4"/>
<name>A0A6H2H4Q4_9BURK</name>
<evidence type="ECO:0000256" key="1">
    <source>
        <dbReference type="SAM" id="Coils"/>
    </source>
</evidence>
<keyword evidence="1" id="KW-0175">Coiled coil</keyword>
<sequence length="112" mass="12174">MHIPTGDTATQVASLNKILERNTFIEEAVSQSASEMLLINTVLKQEIPKVFQTGDVGQALQQSDALEGKLTQTAQNLAQINQTLSEEVKHRADLEQELAATKAALEQAQSKS</sequence>
<accession>A0A6H2H4Q4</accession>
<keyword evidence="3" id="KW-1185">Reference proteome</keyword>
<organism evidence="2 3">
    <name type="scientific">Polaromonas vacuolata</name>
    <dbReference type="NCBI Taxonomy" id="37448"/>
    <lineage>
        <taxon>Bacteria</taxon>
        <taxon>Pseudomonadati</taxon>
        <taxon>Pseudomonadota</taxon>
        <taxon>Betaproteobacteria</taxon>
        <taxon>Burkholderiales</taxon>
        <taxon>Comamonadaceae</taxon>
        <taxon>Polaromonas</taxon>
    </lineage>
</organism>
<protein>
    <recommendedName>
        <fullName evidence="4">Chromosome partition protein Smc</fullName>
    </recommendedName>
</protein>
<dbReference type="Proteomes" id="UP000502041">
    <property type="component" value="Chromosome"/>
</dbReference>
<feature type="coiled-coil region" evidence="1">
    <location>
        <begin position="77"/>
        <end position="111"/>
    </location>
</feature>
<evidence type="ECO:0008006" key="4">
    <source>
        <dbReference type="Google" id="ProtNLM"/>
    </source>
</evidence>
<evidence type="ECO:0000313" key="3">
    <source>
        <dbReference type="Proteomes" id="UP000502041"/>
    </source>
</evidence>
<evidence type="ECO:0000313" key="2">
    <source>
        <dbReference type="EMBL" id="QJC54783.1"/>
    </source>
</evidence>
<reference evidence="2 3" key="1">
    <citation type="submission" date="2020-04" db="EMBL/GenBank/DDBJ databases">
        <title>Complete genome of a Psychrophilic, Marine, Gas Vacuolate Bacterium Polaromonas vacuolata KCTC 22033T.</title>
        <authorList>
            <person name="Hwang K."/>
            <person name="Kim K.M."/>
        </authorList>
    </citation>
    <scope>NUCLEOTIDE SEQUENCE [LARGE SCALE GENOMIC DNA]</scope>
    <source>
        <strain evidence="2 3">KCTC 22033</strain>
    </source>
</reference>